<sequence length="56" mass="6611">MLPLISLILCLVYKAFFIFCKNAWLFCLIFGDDLHLDRIDYCLVRELLITIFGKIL</sequence>
<name>A0ACB0YAW4_MELEN</name>
<organism evidence="1 2">
    <name type="scientific">Meloidogyne enterolobii</name>
    <name type="common">Root-knot nematode worm</name>
    <name type="synonym">Meloidogyne mayaguensis</name>
    <dbReference type="NCBI Taxonomy" id="390850"/>
    <lineage>
        <taxon>Eukaryota</taxon>
        <taxon>Metazoa</taxon>
        <taxon>Ecdysozoa</taxon>
        <taxon>Nematoda</taxon>
        <taxon>Chromadorea</taxon>
        <taxon>Rhabditida</taxon>
        <taxon>Tylenchina</taxon>
        <taxon>Tylenchomorpha</taxon>
        <taxon>Tylenchoidea</taxon>
        <taxon>Meloidogynidae</taxon>
        <taxon>Meloidogyninae</taxon>
        <taxon>Meloidogyne</taxon>
    </lineage>
</organism>
<evidence type="ECO:0000313" key="1">
    <source>
        <dbReference type="EMBL" id="CAK5038293.1"/>
    </source>
</evidence>
<accession>A0ACB0YAW4</accession>
<dbReference type="Proteomes" id="UP001497535">
    <property type="component" value="Unassembled WGS sequence"/>
</dbReference>
<protein>
    <submittedName>
        <fullName evidence="1">Uncharacterized protein</fullName>
    </submittedName>
</protein>
<evidence type="ECO:0000313" key="2">
    <source>
        <dbReference type="Proteomes" id="UP001497535"/>
    </source>
</evidence>
<dbReference type="EMBL" id="CAVMJV010000008">
    <property type="protein sequence ID" value="CAK5038293.1"/>
    <property type="molecule type" value="Genomic_DNA"/>
</dbReference>
<keyword evidence="2" id="KW-1185">Reference proteome</keyword>
<comment type="caution">
    <text evidence="1">The sequence shown here is derived from an EMBL/GenBank/DDBJ whole genome shotgun (WGS) entry which is preliminary data.</text>
</comment>
<proteinExistence type="predicted"/>
<gene>
    <name evidence="1" type="ORF">MENTE1834_LOCUS9598</name>
</gene>
<reference evidence="1" key="1">
    <citation type="submission" date="2023-11" db="EMBL/GenBank/DDBJ databases">
        <authorList>
            <person name="Poullet M."/>
        </authorList>
    </citation>
    <scope>NUCLEOTIDE SEQUENCE</scope>
    <source>
        <strain evidence="1">E1834</strain>
    </source>
</reference>